<dbReference type="InterPro" id="IPR000772">
    <property type="entry name" value="Ricin_B_lectin"/>
</dbReference>
<keyword evidence="11" id="KW-1185">Reference proteome</keyword>
<dbReference type="Proteomes" id="UP000076586">
    <property type="component" value="Unassembled WGS sequence"/>
</dbReference>
<proteinExistence type="inferred from homology"/>
<comment type="similarity">
    <text evidence="2 7">Belongs to the glycosyl hydrolase 43 family.</text>
</comment>
<evidence type="ECO:0000256" key="2">
    <source>
        <dbReference type="ARBA" id="ARBA00009865"/>
    </source>
</evidence>
<dbReference type="Gene3D" id="2.115.10.20">
    <property type="entry name" value="Glycosyl hydrolase domain, family 43"/>
    <property type="match status" value="1"/>
</dbReference>
<dbReference type="PANTHER" id="PTHR43301:SF3">
    <property type="entry name" value="ARABINAN ENDO-1,5-ALPHA-L-ARABINOSIDASE A-RELATED"/>
    <property type="match status" value="1"/>
</dbReference>
<dbReference type="RefSeq" id="WP_068704840.1">
    <property type="nucleotide sequence ID" value="NZ_BDCR01000004.1"/>
</dbReference>
<evidence type="ECO:0000256" key="8">
    <source>
        <dbReference type="SAM" id="SignalP"/>
    </source>
</evidence>
<dbReference type="Gene3D" id="2.80.10.50">
    <property type="match status" value="1"/>
</dbReference>
<evidence type="ECO:0000313" key="11">
    <source>
        <dbReference type="Proteomes" id="UP000076586"/>
    </source>
</evidence>
<feature type="site" description="Important for catalytic activity, responsible for pKa modulation of the active site Glu and correct orientation of both the proton donor and substrate" evidence="6">
    <location>
        <position position="139"/>
    </location>
</feature>
<keyword evidence="3 7" id="KW-0378">Hydrolase</keyword>
<dbReference type="SUPFAM" id="SSF75005">
    <property type="entry name" value="Arabinanase/levansucrase/invertase"/>
    <property type="match status" value="1"/>
</dbReference>
<feature type="signal peptide" evidence="8">
    <location>
        <begin position="1"/>
        <end position="24"/>
    </location>
</feature>
<reference evidence="11" key="2">
    <citation type="journal article" date="2017" name="Genome Announc.">
        <title>Draft genome sequence of Paludibacter jiangxiensis NM7(T), a propionate-producing fermentative bacterium.</title>
        <authorList>
            <person name="Qiu Y.-L."/>
            <person name="Tourlousse D.M."/>
            <person name="Matsuura N."/>
            <person name="Ohashi A."/>
            <person name="Sekiguchi Y."/>
        </authorList>
    </citation>
    <scope>NUCLEOTIDE SEQUENCE [LARGE SCALE GENOMIC DNA]</scope>
    <source>
        <strain evidence="11">NM7</strain>
    </source>
</reference>
<dbReference type="GO" id="GO:0005975">
    <property type="term" value="P:carbohydrate metabolic process"/>
    <property type="evidence" value="ECO:0007669"/>
    <property type="project" value="InterPro"/>
</dbReference>
<dbReference type="InterPro" id="IPR023296">
    <property type="entry name" value="Glyco_hydro_beta-prop_sf"/>
</dbReference>
<dbReference type="CDD" id="cd00161">
    <property type="entry name" value="beta-trefoil_Ricin-like"/>
    <property type="match status" value="1"/>
</dbReference>
<name>A0A171ACL4_9BACT</name>
<dbReference type="STRING" id="681398.PJIAN_464"/>
<dbReference type="EMBL" id="BDCR01000004">
    <property type="protein sequence ID" value="GAT63526.1"/>
    <property type="molecule type" value="Genomic_DNA"/>
</dbReference>
<dbReference type="AlphaFoldDB" id="A0A171ACL4"/>
<gene>
    <name evidence="10" type="ORF">PJIAN_464</name>
</gene>
<comment type="pathway">
    <text evidence="1">Glycan metabolism; L-arabinan degradation.</text>
</comment>
<dbReference type="OrthoDB" id="9801455at2"/>
<keyword evidence="8" id="KW-0732">Signal</keyword>
<evidence type="ECO:0000259" key="9">
    <source>
        <dbReference type="Pfam" id="PF14200"/>
    </source>
</evidence>
<dbReference type="InterPro" id="IPR050727">
    <property type="entry name" value="GH43_arabinanases"/>
</dbReference>
<dbReference type="InterPro" id="IPR006710">
    <property type="entry name" value="Glyco_hydro_43"/>
</dbReference>
<protein>
    <submittedName>
        <fullName evidence="10">Arabinan endo-1,5-alpha-L-arabinosidase</fullName>
    </submittedName>
</protein>
<evidence type="ECO:0000256" key="5">
    <source>
        <dbReference type="PIRSR" id="PIRSR606710-1"/>
    </source>
</evidence>
<comment type="caution">
    <text evidence="10">The sequence shown here is derived from an EMBL/GenBank/DDBJ whole genome shotgun (WGS) entry which is preliminary data.</text>
</comment>
<keyword evidence="4 7" id="KW-0326">Glycosidase</keyword>
<dbReference type="Pfam" id="PF04616">
    <property type="entry name" value="Glyco_hydro_43"/>
    <property type="match status" value="1"/>
</dbReference>
<dbReference type="CDD" id="cd08998">
    <property type="entry name" value="GH43_Arb43a-like"/>
    <property type="match status" value="1"/>
</dbReference>
<dbReference type="Pfam" id="PF14200">
    <property type="entry name" value="RicinB_lectin_2"/>
    <property type="match status" value="1"/>
</dbReference>
<sequence>MNFRTKLMGVAALLSVMLAGTAKAQIGKPFIHDPSTIAECDGKYYTFGTGGGGLISEDGWTWNGGAVRPGGGAAPDVIKIGDRYLVVYGSTGGGLGGGHDGRINTMWNKTLDPKSPDFKFTEPIVVASSANMEDCDAIDPGLLLDPTTGRLWMSYGTYFGFIRLVELDPKTGKRVEGNKAINIAIDCEATDLMYRDGWYYLLGTHGTCCDGANSTYNIVVGRSRKVTGPYLDNMGRDMLEGGGKMVVAAGGRVTGPGHFGRWILGDGVEKMSCHYEADLDQSGRSVLGIRPLLWKNGWPVAGENFKEGTYEIESERRGYALELVVDFTRMPGGMRGFGRNNDEPIKPVASQQLSDVINTWPTGNIDVRIGDYMFRPHQKWTITAVPDGGGNPGGPYYKIVIEGTERALAATADAELVTVPKFTGAPEQLWRIDQLTDGTYRIMPKVVPNSKEQLALISSGDSTPTLGKFDMNSDNSKWNFKAH</sequence>
<evidence type="ECO:0000256" key="6">
    <source>
        <dbReference type="PIRSR" id="PIRSR606710-2"/>
    </source>
</evidence>
<evidence type="ECO:0000256" key="3">
    <source>
        <dbReference type="ARBA" id="ARBA00022801"/>
    </source>
</evidence>
<feature type="domain" description="Ricin B lectin" evidence="9">
    <location>
        <begin position="377"/>
        <end position="444"/>
    </location>
</feature>
<feature type="active site" description="Proton donor" evidence="5">
    <location>
        <position position="188"/>
    </location>
</feature>
<feature type="active site" description="Proton acceptor" evidence="5">
    <location>
        <position position="33"/>
    </location>
</feature>
<reference evidence="11" key="1">
    <citation type="submission" date="2016-04" db="EMBL/GenBank/DDBJ databases">
        <title>Draft genome sequence of Paludibacter jiangxiensis strain NM7.</title>
        <authorList>
            <person name="Qiu Y."/>
            <person name="Matsuura N."/>
            <person name="Ohashi A."/>
            <person name="Tourlousse M.D."/>
            <person name="Sekiguchi Y."/>
        </authorList>
    </citation>
    <scope>NUCLEOTIDE SEQUENCE [LARGE SCALE GENOMIC DNA]</scope>
    <source>
        <strain evidence="11">NM7</strain>
    </source>
</reference>
<feature type="chain" id="PRO_5007905222" evidence="8">
    <location>
        <begin position="25"/>
        <end position="483"/>
    </location>
</feature>
<dbReference type="PANTHER" id="PTHR43301">
    <property type="entry name" value="ARABINAN ENDO-1,5-ALPHA-L-ARABINOSIDASE"/>
    <property type="match status" value="1"/>
</dbReference>
<evidence type="ECO:0000256" key="1">
    <source>
        <dbReference type="ARBA" id="ARBA00004834"/>
    </source>
</evidence>
<evidence type="ECO:0000256" key="4">
    <source>
        <dbReference type="ARBA" id="ARBA00023295"/>
    </source>
</evidence>
<accession>A0A171ACL4</accession>
<evidence type="ECO:0000256" key="7">
    <source>
        <dbReference type="RuleBase" id="RU361187"/>
    </source>
</evidence>
<dbReference type="GO" id="GO:0004553">
    <property type="term" value="F:hydrolase activity, hydrolyzing O-glycosyl compounds"/>
    <property type="evidence" value="ECO:0007669"/>
    <property type="project" value="InterPro"/>
</dbReference>
<dbReference type="SUPFAM" id="SSF50370">
    <property type="entry name" value="Ricin B-like lectins"/>
    <property type="match status" value="1"/>
</dbReference>
<organism evidence="10 11">
    <name type="scientific">Paludibacter jiangxiensis</name>
    <dbReference type="NCBI Taxonomy" id="681398"/>
    <lineage>
        <taxon>Bacteria</taxon>
        <taxon>Pseudomonadati</taxon>
        <taxon>Bacteroidota</taxon>
        <taxon>Bacteroidia</taxon>
        <taxon>Bacteroidales</taxon>
        <taxon>Paludibacteraceae</taxon>
        <taxon>Paludibacter</taxon>
    </lineage>
</organism>
<dbReference type="InterPro" id="IPR035992">
    <property type="entry name" value="Ricin_B-like_lectins"/>
</dbReference>
<evidence type="ECO:0000313" key="10">
    <source>
        <dbReference type="EMBL" id="GAT63526.1"/>
    </source>
</evidence>